<protein>
    <submittedName>
        <fullName evidence="4">HTH-type transcriptional regulator BetI</fullName>
    </submittedName>
</protein>
<accession>A0A1E2ZZR4</accession>
<dbReference type="Proteomes" id="UP000094067">
    <property type="component" value="Unassembled WGS sequence"/>
</dbReference>
<dbReference type="GO" id="GO:0003677">
    <property type="term" value="F:DNA binding"/>
    <property type="evidence" value="ECO:0007669"/>
    <property type="project" value="UniProtKB-UniRule"/>
</dbReference>
<dbReference type="InterPro" id="IPR009057">
    <property type="entry name" value="Homeodomain-like_sf"/>
</dbReference>
<feature type="DNA-binding region" description="H-T-H motif" evidence="2">
    <location>
        <begin position="79"/>
        <end position="98"/>
    </location>
</feature>
<dbReference type="SUPFAM" id="SSF48498">
    <property type="entry name" value="Tetracyclin repressor-like, C-terminal domain"/>
    <property type="match status" value="1"/>
</dbReference>
<dbReference type="PROSITE" id="PS50977">
    <property type="entry name" value="HTH_TETR_2"/>
    <property type="match status" value="1"/>
</dbReference>
<evidence type="ECO:0000256" key="1">
    <source>
        <dbReference type="ARBA" id="ARBA00023125"/>
    </source>
</evidence>
<dbReference type="EMBL" id="MCGH01000005">
    <property type="protein sequence ID" value="ODM01993.1"/>
    <property type="molecule type" value="Genomic_DNA"/>
</dbReference>
<evidence type="ECO:0000313" key="5">
    <source>
        <dbReference type="Proteomes" id="UP000094067"/>
    </source>
</evidence>
<dbReference type="Pfam" id="PF00440">
    <property type="entry name" value="TetR_N"/>
    <property type="match status" value="1"/>
</dbReference>
<dbReference type="AlphaFoldDB" id="A0A1E2ZZR4"/>
<evidence type="ECO:0000256" key="2">
    <source>
        <dbReference type="PROSITE-ProRule" id="PRU00335"/>
    </source>
</evidence>
<dbReference type="InterPro" id="IPR050624">
    <property type="entry name" value="HTH-type_Tx_Regulator"/>
</dbReference>
<keyword evidence="1 2" id="KW-0238">DNA-binding</keyword>
<comment type="caution">
    <text evidence="4">The sequence shown here is derived from an EMBL/GenBank/DDBJ whole genome shotgun (WGS) entry which is preliminary data.</text>
</comment>
<evidence type="ECO:0000313" key="4">
    <source>
        <dbReference type="EMBL" id="ODM01993.1"/>
    </source>
</evidence>
<dbReference type="Gene3D" id="1.10.357.10">
    <property type="entry name" value="Tetracycline Repressor, domain 2"/>
    <property type="match status" value="1"/>
</dbReference>
<dbReference type="PRINTS" id="PR00455">
    <property type="entry name" value="HTHTETR"/>
</dbReference>
<dbReference type="SUPFAM" id="SSF46689">
    <property type="entry name" value="Homeodomain-like"/>
    <property type="match status" value="1"/>
</dbReference>
<dbReference type="InterPro" id="IPR036271">
    <property type="entry name" value="Tet_transcr_reg_TetR-rel_C_sf"/>
</dbReference>
<proteinExistence type="predicted"/>
<dbReference type="InterPro" id="IPR001647">
    <property type="entry name" value="HTH_TetR"/>
</dbReference>
<organism evidence="4 5">
    <name type="scientific">Eisenbergiella tayi</name>
    <dbReference type="NCBI Taxonomy" id="1432052"/>
    <lineage>
        <taxon>Bacteria</taxon>
        <taxon>Bacillati</taxon>
        <taxon>Bacillota</taxon>
        <taxon>Clostridia</taxon>
        <taxon>Lachnospirales</taxon>
        <taxon>Lachnospiraceae</taxon>
        <taxon>Eisenbergiella</taxon>
    </lineage>
</organism>
<dbReference type="PANTHER" id="PTHR43479:SF11">
    <property type="entry name" value="ACREF_ENVCD OPERON REPRESSOR-RELATED"/>
    <property type="match status" value="1"/>
</dbReference>
<dbReference type="InterPro" id="IPR023772">
    <property type="entry name" value="DNA-bd_HTH_TetR-type_CS"/>
</dbReference>
<reference evidence="4 5" key="1">
    <citation type="submission" date="2016-07" db="EMBL/GenBank/DDBJ databases">
        <title>Characterization of isolates of Eisenbergiella tayi derived from blood cultures, using whole genome sequencing.</title>
        <authorList>
            <person name="Burdz T."/>
            <person name="Wiebe D."/>
            <person name="Huynh C."/>
            <person name="Bernard K."/>
        </authorList>
    </citation>
    <scope>NUCLEOTIDE SEQUENCE [LARGE SCALE GENOMIC DNA]</scope>
    <source>
        <strain evidence="4 5">NML 110608</strain>
    </source>
</reference>
<dbReference type="PROSITE" id="PS01081">
    <property type="entry name" value="HTH_TETR_1"/>
    <property type="match status" value="1"/>
</dbReference>
<evidence type="ECO:0000259" key="3">
    <source>
        <dbReference type="PROSITE" id="PS50977"/>
    </source>
</evidence>
<sequence>MPSAGMICNSGGVIFYNPLNNIDGVISIVYNNTGDQVVIRGENKFMPAKIFEELSEEKRRRIIAACITEFSEYGYTGSSTNRMIRNAGISKGSLFQYFRNKEELYFYVLDCVIQELTEYLEPGSKALPEELFDRIIKYAELEFSWYIRNPEKGRLIIDASAGKDTAVCQKVEERYRLKGQDIYDSLLEDIDVSMLSGDKQKTADILKWFLKGFNEDFNTRISPQEDMDFSSLQHDYVKSLSDYMELLKSGILTGEKGR</sequence>
<feature type="domain" description="HTH tetR-type" evidence="3">
    <location>
        <begin position="56"/>
        <end position="116"/>
    </location>
</feature>
<gene>
    <name evidence="4" type="primary">betI_5</name>
    <name evidence="4" type="ORF">BEI61_05992</name>
</gene>
<dbReference type="PANTHER" id="PTHR43479">
    <property type="entry name" value="ACREF/ENVCD OPERON REPRESSOR-RELATED"/>
    <property type="match status" value="1"/>
</dbReference>
<name>A0A1E2ZZR4_9FIRM</name>